<dbReference type="Gene3D" id="3.40.50.1820">
    <property type="entry name" value="alpha/beta hydrolase"/>
    <property type="match status" value="2"/>
</dbReference>
<sequence>MQWSPKGPVAPAAHSVDVGPVTLALRGWRPEGKDAAAPAPRVVLLAGTGATADDWDVVAGHLGQSREVLAVDLRGHGDSDWPGEYSLRLMADDVGTLLERLGGPPVDLVGHSLGGLVGCLVAAGCPGRVRRFVLEDVGLPHPRPPAAPTRPAGPLRFDWRVVEQVRPEIDDPDAGWPGVLAAIAAPTLVVAGGPSSFVAAEHVDELVTTVANARLVTLDAGHLVHQREPGLFVRHVTDFLDRRRPTSSPTLAHSGIPSTPCPMTPTTSRPDATAARAAERT</sequence>
<feature type="domain" description="AB hydrolase-1" evidence="3">
    <location>
        <begin position="40"/>
        <end position="150"/>
    </location>
</feature>
<organism evidence="4 5">
    <name type="scientific">Terracoccus luteus</name>
    <dbReference type="NCBI Taxonomy" id="53356"/>
    <lineage>
        <taxon>Bacteria</taxon>
        <taxon>Bacillati</taxon>
        <taxon>Actinomycetota</taxon>
        <taxon>Actinomycetes</taxon>
        <taxon>Micrococcales</taxon>
        <taxon>Intrasporangiaceae</taxon>
        <taxon>Terracoccus</taxon>
    </lineage>
</organism>
<dbReference type="PANTHER" id="PTHR46118">
    <property type="entry name" value="PROTEIN ABHD11"/>
    <property type="match status" value="1"/>
</dbReference>
<dbReference type="SUPFAM" id="SSF53474">
    <property type="entry name" value="alpha/beta-Hydrolases"/>
    <property type="match status" value="1"/>
</dbReference>
<dbReference type="Proteomes" id="UP000278440">
    <property type="component" value="Unassembled WGS sequence"/>
</dbReference>
<dbReference type="GO" id="GO:0016787">
    <property type="term" value="F:hydrolase activity"/>
    <property type="evidence" value="ECO:0007669"/>
    <property type="project" value="UniProtKB-KW"/>
</dbReference>
<evidence type="ECO:0000313" key="5">
    <source>
        <dbReference type="Proteomes" id="UP000278440"/>
    </source>
</evidence>
<gene>
    <name evidence="4" type="ORF">DFJ68_1431</name>
</gene>
<name>A0A495XUV3_9MICO</name>
<protein>
    <submittedName>
        <fullName evidence="4">Alpha/beta hydrolase family protein</fullName>
    </submittedName>
</protein>
<dbReference type="PANTHER" id="PTHR46118:SF4">
    <property type="entry name" value="PROTEIN ABHD11"/>
    <property type="match status" value="1"/>
</dbReference>
<dbReference type="RefSeq" id="WP_121032157.1">
    <property type="nucleotide sequence ID" value="NZ_RBXT01000001.1"/>
</dbReference>
<dbReference type="EMBL" id="RBXT01000001">
    <property type="protein sequence ID" value="RKT77997.1"/>
    <property type="molecule type" value="Genomic_DNA"/>
</dbReference>
<keyword evidence="5" id="KW-1185">Reference proteome</keyword>
<dbReference type="InterPro" id="IPR029058">
    <property type="entry name" value="AB_hydrolase_fold"/>
</dbReference>
<accession>A0A495XUV3</accession>
<feature type="region of interest" description="Disordered" evidence="2">
    <location>
        <begin position="243"/>
        <end position="281"/>
    </location>
</feature>
<evidence type="ECO:0000256" key="1">
    <source>
        <dbReference type="ARBA" id="ARBA00022801"/>
    </source>
</evidence>
<dbReference type="OrthoDB" id="2987348at2"/>
<dbReference type="InterPro" id="IPR000073">
    <property type="entry name" value="AB_hydrolase_1"/>
</dbReference>
<evidence type="ECO:0000259" key="3">
    <source>
        <dbReference type="Pfam" id="PF00561"/>
    </source>
</evidence>
<evidence type="ECO:0000256" key="2">
    <source>
        <dbReference type="SAM" id="MobiDB-lite"/>
    </source>
</evidence>
<dbReference type="PRINTS" id="PR00111">
    <property type="entry name" value="ABHYDROLASE"/>
</dbReference>
<keyword evidence="1 4" id="KW-0378">Hydrolase</keyword>
<reference evidence="4 5" key="1">
    <citation type="submission" date="2018-10" db="EMBL/GenBank/DDBJ databases">
        <title>Sequencing the genomes of 1000 actinobacteria strains.</title>
        <authorList>
            <person name="Klenk H.-P."/>
        </authorList>
    </citation>
    <scope>NUCLEOTIDE SEQUENCE [LARGE SCALE GENOMIC DNA]</scope>
    <source>
        <strain evidence="4 5">DSM 44267</strain>
    </source>
</reference>
<evidence type="ECO:0000313" key="4">
    <source>
        <dbReference type="EMBL" id="RKT77997.1"/>
    </source>
</evidence>
<dbReference type="Pfam" id="PF00561">
    <property type="entry name" value="Abhydrolase_1"/>
    <property type="match status" value="1"/>
</dbReference>
<comment type="caution">
    <text evidence="4">The sequence shown here is derived from an EMBL/GenBank/DDBJ whole genome shotgun (WGS) entry which is preliminary data.</text>
</comment>
<proteinExistence type="predicted"/>
<dbReference type="AlphaFoldDB" id="A0A495XUV3"/>